<name>A0A7W7P429_PSENT</name>
<reference evidence="1 2" key="1">
    <citation type="submission" date="2020-08" db="EMBL/GenBank/DDBJ databases">
        <title>Functional genomics of gut bacteria from endangered species of beetles.</title>
        <authorList>
            <person name="Carlos-Shanley C."/>
        </authorList>
    </citation>
    <scope>NUCLEOTIDE SEQUENCE [LARGE SCALE GENOMIC DNA]</scope>
    <source>
        <strain evidence="1 2">S00179</strain>
    </source>
</reference>
<proteinExistence type="predicted"/>
<dbReference type="Proteomes" id="UP000566995">
    <property type="component" value="Unassembled WGS sequence"/>
</dbReference>
<organism evidence="1 2">
    <name type="scientific">Pseudomonas nitroreducens</name>
    <dbReference type="NCBI Taxonomy" id="46680"/>
    <lineage>
        <taxon>Bacteria</taxon>
        <taxon>Pseudomonadati</taxon>
        <taxon>Pseudomonadota</taxon>
        <taxon>Gammaproteobacteria</taxon>
        <taxon>Pseudomonadales</taxon>
        <taxon>Pseudomonadaceae</taxon>
        <taxon>Pseudomonas</taxon>
    </lineage>
</organism>
<evidence type="ECO:0000313" key="2">
    <source>
        <dbReference type="Proteomes" id="UP000566995"/>
    </source>
</evidence>
<dbReference type="EMBL" id="JACHLI010000044">
    <property type="protein sequence ID" value="MBB4867638.1"/>
    <property type="molecule type" value="Genomic_DNA"/>
</dbReference>
<evidence type="ECO:0000313" key="1">
    <source>
        <dbReference type="EMBL" id="MBB4867638.1"/>
    </source>
</evidence>
<sequence length="104" mass="10786">MADPRWLFSLPGGPKISTLAPFSSQASPLANAITCALETSTGFEGGQGLGRIEARLCSVSFDAPLGPFGQLVLKQGAEQSGCLPAFLISALRKFWLDSADGGQS</sequence>
<accession>A0A7W7P429</accession>
<gene>
    <name evidence="1" type="ORF">HNP46_006557</name>
</gene>
<dbReference type="RefSeq" id="WP_311771859.1">
    <property type="nucleotide sequence ID" value="NZ_JACHLI010000044.1"/>
</dbReference>
<comment type="caution">
    <text evidence="1">The sequence shown here is derived from an EMBL/GenBank/DDBJ whole genome shotgun (WGS) entry which is preliminary data.</text>
</comment>
<protein>
    <submittedName>
        <fullName evidence="1">Uncharacterized protein</fullName>
    </submittedName>
</protein>
<dbReference type="AlphaFoldDB" id="A0A7W7P429"/>